<keyword evidence="11" id="KW-0809">Transit peptide</keyword>
<dbReference type="PANTHER" id="PTHR22939">
    <property type="entry name" value="SERINE PROTEASE FAMILY S1C HTRA-RELATED"/>
    <property type="match status" value="1"/>
</dbReference>
<dbReference type="InterPro" id="IPR001940">
    <property type="entry name" value="Peptidase_S1C"/>
</dbReference>
<evidence type="ECO:0000256" key="6">
    <source>
        <dbReference type="ARBA" id="ARBA00016929"/>
    </source>
</evidence>
<protein>
    <recommendedName>
        <fullName evidence="6">Serine protease HTRA2, mitochondrial</fullName>
        <ecNumber evidence="5">3.4.21.108</ecNumber>
    </recommendedName>
    <alternativeName>
        <fullName evidence="13">High temperature requirement protein A2</fullName>
    </alternativeName>
</protein>
<dbReference type="AlphaFoldDB" id="A0A9N9TKW4"/>
<feature type="domain" description="PDZ" evidence="17">
    <location>
        <begin position="384"/>
        <end position="468"/>
    </location>
</feature>
<dbReference type="GO" id="GO:0004252">
    <property type="term" value="F:serine-type endopeptidase activity"/>
    <property type="evidence" value="ECO:0007669"/>
    <property type="project" value="InterPro"/>
</dbReference>
<comment type="similarity">
    <text evidence="4">Belongs to the peptidase S1C family.</text>
</comment>
<evidence type="ECO:0000256" key="14">
    <source>
        <dbReference type="ARBA" id="ARBA00035606"/>
    </source>
</evidence>
<dbReference type="GO" id="GO:0006508">
    <property type="term" value="P:proteolysis"/>
    <property type="evidence" value="ECO:0007669"/>
    <property type="project" value="UniProtKB-KW"/>
</dbReference>
<evidence type="ECO:0000256" key="2">
    <source>
        <dbReference type="ARBA" id="ARBA00004304"/>
    </source>
</evidence>
<evidence type="ECO:0000256" key="13">
    <source>
        <dbReference type="ARBA" id="ARBA00029644"/>
    </source>
</evidence>
<feature type="transmembrane region" description="Helical" evidence="16">
    <location>
        <begin position="80"/>
        <end position="97"/>
    </location>
</feature>
<sequence length="474" mass="50543">MTSIITKISRPLATGRGTFPSHHHHQHQRQVPRLNRPQSGTIRRLSAQRRPATPPPPPDDPKPPEEPATEAPAPKKSLKYGVYGAVALLMAVGYWLRRRRDGEMASMGVEMQCNNNGSAGDLVRSQRVGGVGGAESGAGGTPRERYNFINKVVKQCAPAVFYLEIRDPNKKDVDGKPLITSNGSGFVVDEEGWALTNAHVVLNKPGSIINAILRDGRSCPVRVEDVDINIDLALLKLDAGAGAECGAGAKVPCLAFGDGEVAVGEWVVALGSPLSLSNSVTVGIVSCVNRPALDLGLKNYSMSYIQTDAAITFGNSGGPLVNLDGNVIGINNLRLTSGISFAIPAEYAKRFLENTKGKVKGTRYSGPMGRALFGITTISITPEVVEELRKNDARLPPDVASGLLVWKIVPGTAAAKGGLKVGDIITHVNGVPAKFPIDLYSTPKDKENVELTLIHGGKEITLLISPDMFQCDDW</sequence>
<evidence type="ECO:0000313" key="18">
    <source>
        <dbReference type="EMBL" id="CAG9857425.1"/>
    </source>
</evidence>
<dbReference type="InterPro" id="IPR001478">
    <property type="entry name" value="PDZ"/>
</dbReference>
<evidence type="ECO:0000256" key="16">
    <source>
        <dbReference type="SAM" id="Phobius"/>
    </source>
</evidence>
<dbReference type="OrthoDB" id="4217619at2759"/>
<dbReference type="PRINTS" id="PR00834">
    <property type="entry name" value="PROTEASES2C"/>
</dbReference>
<dbReference type="InterPro" id="IPR041489">
    <property type="entry name" value="PDZ_6"/>
</dbReference>
<evidence type="ECO:0000259" key="17">
    <source>
        <dbReference type="PROSITE" id="PS50106"/>
    </source>
</evidence>
<comment type="function">
    <text evidence="14">Serine protease that shows proteolytic activity against a non-specific substrate beta-casein. Promotes or induces cell death either by direct binding to and inhibition of BIRC proteins (also called inhibitor of apoptosis proteins, IAPs), leading to an increase in caspase activity, or by a BIRC inhibition-independent, caspase-independent and serine protease activity-dependent mechanism. Can antagonize antiapoptotic activity of th/Diap1 by directly inducing the degradation of th/Diap1.</text>
</comment>
<dbReference type="GO" id="GO:0005758">
    <property type="term" value="C:mitochondrial intermembrane space"/>
    <property type="evidence" value="ECO:0007669"/>
    <property type="project" value="UniProtKB-SubCell"/>
</dbReference>
<dbReference type="EMBL" id="OU900107">
    <property type="protein sequence ID" value="CAG9857425.1"/>
    <property type="molecule type" value="Genomic_DNA"/>
</dbReference>
<dbReference type="InterPro" id="IPR009003">
    <property type="entry name" value="Peptidase_S1_PA"/>
</dbReference>
<feature type="compositionally biased region" description="Basic residues" evidence="15">
    <location>
        <begin position="21"/>
        <end position="30"/>
    </location>
</feature>
<evidence type="ECO:0000256" key="8">
    <source>
        <dbReference type="ARBA" id="ARBA00022703"/>
    </source>
</evidence>
<dbReference type="GO" id="GO:0043065">
    <property type="term" value="P:positive regulation of apoptotic process"/>
    <property type="evidence" value="ECO:0007669"/>
    <property type="project" value="TreeGrafter"/>
</dbReference>
<keyword evidence="7" id="KW-0645">Protease</keyword>
<organism evidence="18 19">
    <name type="scientific">Phyllotreta striolata</name>
    <name type="common">Striped flea beetle</name>
    <name type="synonym">Crioceris striolata</name>
    <dbReference type="NCBI Taxonomy" id="444603"/>
    <lineage>
        <taxon>Eukaryota</taxon>
        <taxon>Metazoa</taxon>
        <taxon>Ecdysozoa</taxon>
        <taxon>Arthropoda</taxon>
        <taxon>Hexapoda</taxon>
        <taxon>Insecta</taxon>
        <taxon>Pterygota</taxon>
        <taxon>Neoptera</taxon>
        <taxon>Endopterygota</taxon>
        <taxon>Coleoptera</taxon>
        <taxon>Polyphaga</taxon>
        <taxon>Cucujiformia</taxon>
        <taxon>Chrysomeloidea</taxon>
        <taxon>Chrysomelidae</taxon>
        <taxon>Galerucinae</taxon>
        <taxon>Alticini</taxon>
        <taxon>Phyllotreta</taxon>
    </lineage>
</organism>
<keyword evidence="16" id="KW-0472">Membrane</keyword>
<reference evidence="18" key="1">
    <citation type="submission" date="2022-01" db="EMBL/GenBank/DDBJ databases">
        <authorList>
            <person name="King R."/>
        </authorList>
    </citation>
    <scope>NUCLEOTIDE SEQUENCE</scope>
</reference>
<evidence type="ECO:0000256" key="15">
    <source>
        <dbReference type="SAM" id="MobiDB-lite"/>
    </source>
</evidence>
<keyword evidence="12" id="KW-0865">Zymogen</keyword>
<dbReference type="Gene3D" id="2.40.10.120">
    <property type="match status" value="1"/>
</dbReference>
<dbReference type="InterPro" id="IPR036034">
    <property type="entry name" value="PDZ_sf"/>
</dbReference>
<comment type="subcellular location">
    <subcellularLocation>
        <location evidence="3">Mitochondrion intermembrane space</location>
        <topology evidence="3">Single-pass membrane protein</topology>
    </subcellularLocation>
    <subcellularLocation>
        <location evidence="2">Mitochondrion membrane</location>
        <topology evidence="2">Single-pass membrane protein</topology>
    </subcellularLocation>
</comment>
<evidence type="ECO:0000313" key="19">
    <source>
        <dbReference type="Proteomes" id="UP001153712"/>
    </source>
</evidence>
<evidence type="ECO:0000256" key="11">
    <source>
        <dbReference type="ARBA" id="ARBA00022946"/>
    </source>
</evidence>
<dbReference type="SUPFAM" id="SSF50156">
    <property type="entry name" value="PDZ domain-like"/>
    <property type="match status" value="1"/>
</dbReference>
<keyword evidence="16" id="KW-1133">Transmembrane helix</keyword>
<dbReference type="PROSITE" id="PS50106">
    <property type="entry name" value="PDZ"/>
    <property type="match status" value="1"/>
</dbReference>
<name>A0A9N9TKW4_PHYSR</name>
<keyword evidence="9" id="KW-0378">Hydrolase</keyword>
<evidence type="ECO:0000256" key="5">
    <source>
        <dbReference type="ARBA" id="ARBA00013033"/>
    </source>
</evidence>
<dbReference type="PANTHER" id="PTHR22939:SF129">
    <property type="entry name" value="SERINE PROTEASE HTRA2, MITOCHONDRIAL"/>
    <property type="match status" value="1"/>
</dbReference>
<feature type="region of interest" description="Disordered" evidence="15">
    <location>
        <begin position="1"/>
        <end position="73"/>
    </location>
</feature>
<dbReference type="Pfam" id="PF17820">
    <property type="entry name" value="PDZ_6"/>
    <property type="match status" value="1"/>
</dbReference>
<dbReference type="GO" id="GO:0031966">
    <property type="term" value="C:mitochondrial membrane"/>
    <property type="evidence" value="ECO:0007669"/>
    <property type="project" value="UniProtKB-SubCell"/>
</dbReference>
<keyword evidence="19" id="KW-1185">Reference proteome</keyword>
<evidence type="ECO:0000256" key="10">
    <source>
        <dbReference type="ARBA" id="ARBA00022825"/>
    </source>
</evidence>
<evidence type="ECO:0000256" key="7">
    <source>
        <dbReference type="ARBA" id="ARBA00022670"/>
    </source>
</evidence>
<comment type="catalytic activity">
    <reaction evidence="1">
        <text>Cleavage of non-polar aliphatic amino-acids at the P1 position, with a preference for Val, Ile and Met. At the P2 and P3 positions, Arg is selected most strongly with a secondary preference for other hydrophilic residues.</text>
        <dbReference type="EC" id="3.4.21.108"/>
    </reaction>
</comment>
<evidence type="ECO:0000256" key="12">
    <source>
        <dbReference type="ARBA" id="ARBA00023145"/>
    </source>
</evidence>
<accession>A0A9N9TKW4</accession>
<dbReference type="EC" id="3.4.21.108" evidence="5"/>
<keyword evidence="16" id="KW-0812">Transmembrane</keyword>
<keyword evidence="10" id="KW-0720">Serine protease</keyword>
<gene>
    <name evidence="18" type="ORF">PHYEVI_LOCUS3830</name>
</gene>
<dbReference type="Pfam" id="PF13365">
    <property type="entry name" value="Trypsin_2"/>
    <property type="match status" value="1"/>
</dbReference>
<evidence type="ECO:0000256" key="3">
    <source>
        <dbReference type="ARBA" id="ARBA00004375"/>
    </source>
</evidence>
<evidence type="ECO:0000256" key="1">
    <source>
        <dbReference type="ARBA" id="ARBA00001760"/>
    </source>
</evidence>
<dbReference type="Gene3D" id="2.30.42.10">
    <property type="match status" value="1"/>
</dbReference>
<proteinExistence type="inferred from homology"/>
<evidence type="ECO:0000256" key="9">
    <source>
        <dbReference type="ARBA" id="ARBA00022801"/>
    </source>
</evidence>
<dbReference type="Proteomes" id="UP001153712">
    <property type="component" value="Chromosome 14"/>
</dbReference>
<keyword evidence="8" id="KW-0053">Apoptosis</keyword>
<dbReference type="GO" id="GO:0006915">
    <property type="term" value="P:apoptotic process"/>
    <property type="evidence" value="ECO:0007669"/>
    <property type="project" value="UniProtKB-KW"/>
</dbReference>
<dbReference type="SUPFAM" id="SSF50494">
    <property type="entry name" value="Trypsin-like serine proteases"/>
    <property type="match status" value="1"/>
</dbReference>
<dbReference type="SMART" id="SM00228">
    <property type="entry name" value="PDZ"/>
    <property type="match status" value="1"/>
</dbReference>
<evidence type="ECO:0000256" key="4">
    <source>
        <dbReference type="ARBA" id="ARBA00010541"/>
    </source>
</evidence>